<proteinExistence type="predicted"/>
<evidence type="ECO:0000313" key="3">
    <source>
        <dbReference type="Proteomes" id="UP000557566"/>
    </source>
</evidence>
<dbReference type="AlphaFoldDB" id="A0A8H4LRD4"/>
<evidence type="ECO:0000313" key="2">
    <source>
        <dbReference type="EMBL" id="KAF4504013.1"/>
    </source>
</evidence>
<accession>A0A8H4LRD4</accession>
<reference evidence="2 3" key="1">
    <citation type="journal article" date="2020" name="Genome Biol. Evol.">
        <title>A new high-quality draft genome assembly of the Chinese cordyceps Ophiocordyceps sinensis.</title>
        <authorList>
            <person name="Shu R."/>
            <person name="Zhang J."/>
            <person name="Meng Q."/>
            <person name="Zhang H."/>
            <person name="Zhou G."/>
            <person name="Li M."/>
            <person name="Wu P."/>
            <person name="Zhao Y."/>
            <person name="Chen C."/>
            <person name="Qin Q."/>
        </authorList>
    </citation>
    <scope>NUCLEOTIDE SEQUENCE [LARGE SCALE GENOMIC DNA]</scope>
    <source>
        <strain evidence="2 3">IOZ07</strain>
    </source>
</reference>
<keyword evidence="3" id="KW-1185">Reference proteome</keyword>
<gene>
    <name evidence="2" type="ORF">G6O67_008635</name>
</gene>
<name>A0A8H4LRD4_9HYPO</name>
<dbReference type="Proteomes" id="UP000557566">
    <property type="component" value="Unassembled WGS sequence"/>
</dbReference>
<feature type="region of interest" description="Disordered" evidence="1">
    <location>
        <begin position="74"/>
        <end position="93"/>
    </location>
</feature>
<feature type="compositionally biased region" description="Basic and acidic residues" evidence="1">
    <location>
        <begin position="84"/>
        <end position="93"/>
    </location>
</feature>
<dbReference type="EMBL" id="JAAVMX010000012">
    <property type="protein sequence ID" value="KAF4504013.1"/>
    <property type="molecule type" value="Genomic_DNA"/>
</dbReference>
<evidence type="ECO:0000256" key="1">
    <source>
        <dbReference type="SAM" id="MobiDB-lite"/>
    </source>
</evidence>
<comment type="caution">
    <text evidence="2">The sequence shown here is derived from an EMBL/GenBank/DDBJ whole genome shotgun (WGS) entry which is preliminary data.</text>
</comment>
<protein>
    <submittedName>
        <fullName evidence="2">Uncharacterized protein</fullName>
    </submittedName>
</protein>
<organism evidence="2 3">
    <name type="scientific">Ophiocordyceps sinensis</name>
    <dbReference type="NCBI Taxonomy" id="72228"/>
    <lineage>
        <taxon>Eukaryota</taxon>
        <taxon>Fungi</taxon>
        <taxon>Dikarya</taxon>
        <taxon>Ascomycota</taxon>
        <taxon>Pezizomycotina</taxon>
        <taxon>Sordariomycetes</taxon>
        <taxon>Hypocreomycetidae</taxon>
        <taxon>Hypocreales</taxon>
        <taxon>Ophiocordycipitaceae</taxon>
        <taxon>Ophiocordyceps</taxon>
    </lineage>
</organism>
<sequence>MMSNATPAGSSASAEKYLSQTMDSCIRHLSADPPNYTEAWRCAQCAKTWAERENRPTILASVKSLLAMFPDETGEQELTLSRGDAAEKQGEEA</sequence>